<dbReference type="EMBL" id="BMUU01000003">
    <property type="protein sequence ID" value="GGY28113.1"/>
    <property type="molecule type" value="Genomic_DNA"/>
</dbReference>
<accession>A0ABQ2ZY06</accession>
<reference evidence="3" key="1">
    <citation type="journal article" date="2019" name="Int. J. Syst. Evol. Microbiol.">
        <title>The Global Catalogue of Microorganisms (GCM) 10K type strain sequencing project: providing services to taxonomists for standard genome sequencing and annotation.</title>
        <authorList>
            <consortium name="The Broad Institute Genomics Platform"/>
            <consortium name="The Broad Institute Genome Sequencing Center for Infectious Disease"/>
            <person name="Wu L."/>
            <person name="Ma J."/>
        </authorList>
    </citation>
    <scope>NUCLEOTIDE SEQUENCE [LARGE SCALE GENOMIC DNA]</scope>
    <source>
        <strain evidence="3">JCM 4594</strain>
    </source>
</reference>
<feature type="compositionally biased region" description="Low complexity" evidence="1">
    <location>
        <begin position="157"/>
        <end position="168"/>
    </location>
</feature>
<evidence type="ECO:0000313" key="3">
    <source>
        <dbReference type="Proteomes" id="UP000600946"/>
    </source>
</evidence>
<evidence type="ECO:0000256" key="1">
    <source>
        <dbReference type="SAM" id="MobiDB-lite"/>
    </source>
</evidence>
<dbReference type="Proteomes" id="UP000600946">
    <property type="component" value="Unassembled WGS sequence"/>
</dbReference>
<protein>
    <submittedName>
        <fullName evidence="2">Uncharacterized protein</fullName>
    </submittedName>
</protein>
<comment type="caution">
    <text evidence="2">The sequence shown here is derived from an EMBL/GenBank/DDBJ whole genome shotgun (WGS) entry which is preliminary data.</text>
</comment>
<proteinExistence type="predicted"/>
<feature type="region of interest" description="Disordered" evidence="1">
    <location>
        <begin position="40"/>
        <end position="180"/>
    </location>
</feature>
<evidence type="ECO:0000313" key="2">
    <source>
        <dbReference type="EMBL" id="GGY28113.1"/>
    </source>
</evidence>
<sequence length="180" mass="18878">MWETEAVSLLCEHSALYSATWPASGSMRRGRAYALRRSALRTHDAGSSSSRGLPTPRARDYKGCGFPDQLPNTIGRLMKTPTSNLGTNGGSQHPEKRKRGGHGPTLADEVEHLLPTPRASDGAKGSPNQRYRDGTLTLASTAARMTPSGLPSSGETSAPPSSNGSGSPAPRPAQLTITDG</sequence>
<keyword evidence="3" id="KW-1185">Reference proteome</keyword>
<organism evidence="2 3">
    <name type="scientific">Streptomyces xanthochromogenes</name>
    <dbReference type="NCBI Taxonomy" id="67384"/>
    <lineage>
        <taxon>Bacteria</taxon>
        <taxon>Bacillati</taxon>
        <taxon>Actinomycetota</taxon>
        <taxon>Actinomycetes</taxon>
        <taxon>Kitasatosporales</taxon>
        <taxon>Streptomycetaceae</taxon>
        <taxon>Streptomyces</taxon>
    </lineage>
</organism>
<gene>
    <name evidence="2" type="ORF">GCM10010326_22120</name>
</gene>
<name>A0ABQ2ZY06_9ACTN</name>